<evidence type="ECO:0000256" key="3">
    <source>
        <dbReference type="ARBA" id="ARBA00022448"/>
    </source>
</evidence>
<evidence type="ECO:0000256" key="2">
    <source>
        <dbReference type="ARBA" id="ARBA00008114"/>
    </source>
</evidence>
<sequence>MENEERLKIGNKVSNLTIVVNIILSFVKVLFGIIGHSAATIADGIHSLSDVLSTIAVIIGLKISSKPADKDHPYGHEKLEAVTSKLLATMLFFTALFIGYSGLKIIINKDFSVPSKITIYVAILSIITKEWMYRYTLKAAKKINSTALEADAWHHRSDSFSSIGTLIGIVGARLKYPILDPIASLVICIFIIKVSIDIYKNSINQLVDHCADEKTINMITEQIESIKEVEKIDELKTRLHGSKLYVDVEIALDYSLSLKESHRIAEKVHDKIEAGNNNIIHCMVHVNPYGE</sequence>
<dbReference type="FunFam" id="1.20.1510.10:FF:000006">
    <property type="entry name" value="Divalent cation efflux transporter"/>
    <property type="match status" value="1"/>
</dbReference>
<evidence type="ECO:0000256" key="5">
    <source>
        <dbReference type="ARBA" id="ARBA00022989"/>
    </source>
</evidence>
<evidence type="ECO:0000256" key="4">
    <source>
        <dbReference type="ARBA" id="ARBA00022692"/>
    </source>
</evidence>
<dbReference type="AlphaFoldDB" id="A0A0D1AJG1"/>
<dbReference type="PANTHER" id="PTHR43840">
    <property type="entry name" value="MITOCHONDRIAL METAL TRANSPORTER 1-RELATED"/>
    <property type="match status" value="1"/>
</dbReference>
<keyword evidence="5 7" id="KW-1133">Transmembrane helix</keyword>
<dbReference type="GO" id="GO:0008324">
    <property type="term" value="F:monoatomic cation transmembrane transporter activity"/>
    <property type="evidence" value="ECO:0007669"/>
    <property type="project" value="InterPro"/>
</dbReference>
<dbReference type="RefSeq" id="WP_003486966.1">
    <property type="nucleotide sequence ID" value="NZ_JXSU01000007.1"/>
</dbReference>
<dbReference type="Gene3D" id="3.30.70.1350">
    <property type="entry name" value="Cation efflux protein, cytoplasmic domain"/>
    <property type="match status" value="1"/>
</dbReference>
<feature type="domain" description="Cation efflux protein transmembrane" evidence="8">
    <location>
        <begin position="17"/>
        <end position="207"/>
    </location>
</feature>
<accession>A0A0D1AJG1</accession>
<evidence type="ECO:0000259" key="9">
    <source>
        <dbReference type="Pfam" id="PF16916"/>
    </source>
</evidence>
<feature type="transmembrane region" description="Helical" evidence="7">
    <location>
        <begin position="16"/>
        <end position="39"/>
    </location>
</feature>
<dbReference type="Gene3D" id="1.20.1510.10">
    <property type="entry name" value="Cation efflux protein transmembrane domain"/>
    <property type="match status" value="1"/>
</dbReference>
<keyword evidence="6 7" id="KW-0472">Membrane</keyword>
<evidence type="ECO:0000256" key="1">
    <source>
        <dbReference type="ARBA" id="ARBA00004141"/>
    </source>
</evidence>
<dbReference type="HOGENOM" id="CLU_013430_3_3_9"/>
<dbReference type="EMBL" id="JXSU01000007">
    <property type="protein sequence ID" value="KIS23264.1"/>
    <property type="molecule type" value="Genomic_DNA"/>
</dbReference>
<feature type="domain" description="Cation efflux protein cytoplasmic" evidence="9">
    <location>
        <begin position="212"/>
        <end position="289"/>
    </location>
</feature>
<name>A0A0D1AJG1_CLOBO</name>
<comment type="subcellular location">
    <subcellularLocation>
        <location evidence="1">Membrane</location>
        <topology evidence="1">Multi-pass membrane protein</topology>
    </subcellularLocation>
</comment>
<dbReference type="OrthoDB" id="9806522at2"/>
<evidence type="ECO:0000259" key="8">
    <source>
        <dbReference type="Pfam" id="PF01545"/>
    </source>
</evidence>
<dbReference type="InterPro" id="IPR002524">
    <property type="entry name" value="Cation_efflux"/>
</dbReference>
<dbReference type="Pfam" id="PF01545">
    <property type="entry name" value="Cation_efflux"/>
    <property type="match status" value="1"/>
</dbReference>
<dbReference type="PATRIC" id="fig|1379739.3.peg.1647"/>
<comment type="caution">
    <text evidence="10">The sequence shown here is derived from an EMBL/GenBank/DDBJ whole genome shotgun (WGS) entry which is preliminary data.</text>
</comment>
<evidence type="ECO:0000256" key="7">
    <source>
        <dbReference type="SAM" id="Phobius"/>
    </source>
</evidence>
<dbReference type="Pfam" id="PF16916">
    <property type="entry name" value="ZT_dimer"/>
    <property type="match status" value="1"/>
</dbReference>
<dbReference type="PANTHER" id="PTHR43840:SF15">
    <property type="entry name" value="MITOCHONDRIAL METAL TRANSPORTER 1-RELATED"/>
    <property type="match status" value="1"/>
</dbReference>
<dbReference type="SUPFAM" id="SSF160240">
    <property type="entry name" value="Cation efflux protein cytoplasmic domain-like"/>
    <property type="match status" value="1"/>
</dbReference>
<dbReference type="InterPro" id="IPR027469">
    <property type="entry name" value="Cation_efflux_TMD_sf"/>
</dbReference>
<dbReference type="InterPro" id="IPR027470">
    <property type="entry name" value="Cation_efflux_CTD"/>
</dbReference>
<keyword evidence="3" id="KW-0813">Transport</keyword>
<reference evidence="10 11" key="1">
    <citation type="submission" date="2014-06" db="EMBL/GenBank/DDBJ databases">
        <title>Genome characterization of distinct group I Clostridium botulinum lineages.</title>
        <authorList>
            <person name="Giordani F."/>
            <person name="Anselmo A."/>
            <person name="Fillo S."/>
            <person name="Palozzi A.M."/>
            <person name="Fortunato A."/>
            <person name="Gentile B."/>
            <person name="Ciammaruconi A."/>
            <person name="Anniballi F."/>
            <person name="De Medici D."/>
            <person name="Lista F."/>
        </authorList>
    </citation>
    <scope>NUCLEOTIDE SEQUENCE [LARGE SCALE GENOMIC DNA]</scope>
    <source>
        <strain evidence="10 11">B2 450</strain>
    </source>
</reference>
<dbReference type="GO" id="GO:0016020">
    <property type="term" value="C:membrane"/>
    <property type="evidence" value="ECO:0007669"/>
    <property type="project" value="UniProtKB-SubCell"/>
</dbReference>
<dbReference type="NCBIfam" id="TIGR01297">
    <property type="entry name" value="CDF"/>
    <property type="match status" value="1"/>
</dbReference>
<evidence type="ECO:0000313" key="10">
    <source>
        <dbReference type="EMBL" id="KIS23264.1"/>
    </source>
</evidence>
<evidence type="ECO:0000256" key="6">
    <source>
        <dbReference type="ARBA" id="ARBA00023136"/>
    </source>
</evidence>
<dbReference type="InterPro" id="IPR050291">
    <property type="entry name" value="CDF_Transporter"/>
</dbReference>
<comment type="similarity">
    <text evidence="2">Belongs to the cation diffusion facilitator (CDF) transporter (TC 2.A.4) family.</text>
</comment>
<protein>
    <submittedName>
        <fullName evidence="10">Cation diffusion facilitator family transporter</fullName>
    </submittedName>
</protein>
<keyword evidence="4 7" id="KW-0812">Transmembrane</keyword>
<dbReference type="SUPFAM" id="SSF161111">
    <property type="entry name" value="Cation efflux protein transmembrane domain-like"/>
    <property type="match status" value="1"/>
</dbReference>
<proteinExistence type="inferred from homology"/>
<dbReference type="Proteomes" id="UP000032250">
    <property type="component" value="Unassembled WGS sequence"/>
</dbReference>
<feature type="transmembrane region" description="Helical" evidence="7">
    <location>
        <begin position="86"/>
        <end position="107"/>
    </location>
</feature>
<gene>
    <name evidence="10" type="ORF">N495_06570</name>
</gene>
<dbReference type="InterPro" id="IPR058533">
    <property type="entry name" value="Cation_efflux_TM"/>
</dbReference>
<organism evidence="10 11">
    <name type="scientific">Clostridium botulinum B2 450</name>
    <dbReference type="NCBI Taxonomy" id="1379739"/>
    <lineage>
        <taxon>Bacteria</taxon>
        <taxon>Bacillati</taxon>
        <taxon>Bacillota</taxon>
        <taxon>Clostridia</taxon>
        <taxon>Eubacteriales</taxon>
        <taxon>Clostridiaceae</taxon>
        <taxon>Clostridium</taxon>
    </lineage>
</organism>
<evidence type="ECO:0000313" key="11">
    <source>
        <dbReference type="Proteomes" id="UP000032250"/>
    </source>
</evidence>
<dbReference type="InterPro" id="IPR036837">
    <property type="entry name" value="Cation_efflux_CTD_sf"/>
</dbReference>